<organism evidence="6 7">
    <name type="scientific">Pedococcus badiiscoriae</name>
    <dbReference type="NCBI Taxonomy" id="642776"/>
    <lineage>
        <taxon>Bacteria</taxon>
        <taxon>Bacillati</taxon>
        <taxon>Actinomycetota</taxon>
        <taxon>Actinomycetes</taxon>
        <taxon>Micrococcales</taxon>
        <taxon>Intrasporangiaceae</taxon>
        <taxon>Pedococcus</taxon>
    </lineage>
</organism>
<proteinExistence type="predicted"/>
<dbReference type="AlphaFoldDB" id="A0A852WHE3"/>
<evidence type="ECO:0000256" key="3">
    <source>
        <dbReference type="ARBA" id="ARBA00022679"/>
    </source>
</evidence>
<keyword evidence="7" id="KW-1185">Reference proteome</keyword>
<accession>A0A852WHE3</accession>
<dbReference type="Pfam" id="PF00534">
    <property type="entry name" value="Glycos_transf_1"/>
    <property type="match status" value="1"/>
</dbReference>
<name>A0A852WHE3_9MICO</name>
<dbReference type="Proteomes" id="UP000573599">
    <property type="component" value="Unassembled WGS sequence"/>
</dbReference>
<dbReference type="InterPro" id="IPR050194">
    <property type="entry name" value="Glycosyltransferase_grp1"/>
</dbReference>
<keyword evidence="2" id="KW-0328">Glycosyltransferase</keyword>
<comment type="caution">
    <text evidence="6">The sequence shown here is derived from an EMBL/GenBank/DDBJ whole genome shotgun (WGS) entry which is preliminary data.</text>
</comment>
<protein>
    <recommendedName>
        <fullName evidence="1">D-inositol 3-phosphate glycosyltransferase</fullName>
    </recommendedName>
</protein>
<keyword evidence="3 6" id="KW-0808">Transferase</keyword>
<dbReference type="Gene3D" id="3.40.50.2000">
    <property type="entry name" value="Glycogen Phosphorylase B"/>
    <property type="match status" value="2"/>
</dbReference>
<gene>
    <name evidence="6" type="ORF">BJ986_000561</name>
</gene>
<dbReference type="Pfam" id="PF13579">
    <property type="entry name" value="Glyco_trans_4_4"/>
    <property type="match status" value="1"/>
</dbReference>
<evidence type="ECO:0000313" key="7">
    <source>
        <dbReference type="Proteomes" id="UP000573599"/>
    </source>
</evidence>
<dbReference type="EMBL" id="JACCAB010000001">
    <property type="protein sequence ID" value="NYG06074.1"/>
    <property type="molecule type" value="Genomic_DNA"/>
</dbReference>
<evidence type="ECO:0000256" key="1">
    <source>
        <dbReference type="ARBA" id="ARBA00021292"/>
    </source>
</evidence>
<sequence>MSVTPGKPTVFLVTTVAEQLRHHYGMHIDLLVASGVELHVFASGADTHHLERSVMAHGLPIGRGLGVRGFVRSTWSVARAGRRLRPDLVIYGSPAASLSAAMATVLTSPRRVFIVHGLREETLKGPKRWLIHALTILTALLSTRVVFASPSLKVSAGEFMKSLSRSTVAPGGAVGVEVPREAKLKAREPRVVGYVGRLAKDKGLEELVDAFCMLLRTHPDLELLIIGAPDQSDPLSPLTSAIMASHPAITVTGFAQDVRPFYDQMDIFCLPSKREGLPTAILEAMAARVPVVAADATGTRDIVDSSTGRLCSVGDADSLARALRLALEGPEESATRAANAYDLVSHTYDRVIVANWWHDFYSKELAGR</sequence>
<evidence type="ECO:0000256" key="2">
    <source>
        <dbReference type="ARBA" id="ARBA00022676"/>
    </source>
</evidence>
<feature type="domain" description="Glycosyltransferase subfamily 4-like N-terminal" evidence="5">
    <location>
        <begin position="31"/>
        <end position="151"/>
    </location>
</feature>
<dbReference type="PANTHER" id="PTHR45947:SF3">
    <property type="entry name" value="SULFOQUINOVOSYL TRANSFERASE SQD2"/>
    <property type="match status" value="1"/>
</dbReference>
<dbReference type="GO" id="GO:0016757">
    <property type="term" value="F:glycosyltransferase activity"/>
    <property type="evidence" value="ECO:0007669"/>
    <property type="project" value="UniProtKB-KW"/>
</dbReference>
<dbReference type="RefSeq" id="WP_179420613.1">
    <property type="nucleotide sequence ID" value="NZ_JACCAB010000001.1"/>
</dbReference>
<dbReference type="PANTHER" id="PTHR45947">
    <property type="entry name" value="SULFOQUINOVOSYL TRANSFERASE SQD2"/>
    <property type="match status" value="1"/>
</dbReference>
<dbReference type="InterPro" id="IPR028098">
    <property type="entry name" value="Glyco_trans_4-like_N"/>
</dbReference>
<dbReference type="SUPFAM" id="SSF53756">
    <property type="entry name" value="UDP-Glycosyltransferase/glycogen phosphorylase"/>
    <property type="match status" value="1"/>
</dbReference>
<feature type="domain" description="Glycosyl transferase family 1" evidence="4">
    <location>
        <begin position="181"/>
        <end position="341"/>
    </location>
</feature>
<reference evidence="6 7" key="1">
    <citation type="submission" date="2020-07" db="EMBL/GenBank/DDBJ databases">
        <title>Sequencing the genomes of 1000 actinobacteria strains.</title>
        <authorList>
            <person name="Klenk H.-P."/>
        </authorList>
    </citation>
    <scope>NUCLEOTIDE SEQUENCE [LARGE SCALE GENOMIC DNA]</scope>
    <source>
        <strain evidence="6 7">DSM 23987</strain>
    </source>
</reference>
<dbReference type="InterPro" id="IPR001296">
    <property type="entry name" value="Glyco_trans_1"/>
</dbReference>
<evidence type="ECO:0000259" key="4">
    <source>
        <dbReference type="Pfam" id="PF00534"/>
    </source>
</evidence>
<dbReference type="GO" id="GO:1901137">
    <property type="term" value="P:carbohydrate derivative biosynthetic process"/>
    <property type="evidence" value="ECO:0007669"/>
    <property type="project" value="UniProtKB-ARBA"/>
</dbReference>
<evidence type="ECO:0000313" key="6">
    <source>
        <dbReference type="EMBL" id="NYG06074.1"/>
    </source>
</evidence>
<evidence type="ECO:0000259" key="5">
    <source>
        <dbReference type="Pfam" id="PF13579"/>
    </source>
</evidence>